<comment type="caution">
    <text evidence="2">The sequence shown here is derived from an EMBL/GenBank/DDBJ whole genome shotgun (WGS) entry which is preliminary data.</text>
</comment>
<evidence type="ECO:0000256" key="1">
    <source>
        <dbReference type="SAM" id="MobiDB-lite"/>
    </source>
</evidence>
<name>A0A9N7Y513_PLEPL</name>
<organism evidence="2 3">
    <name type="scientific">Pleuronectes platessa</name>
    <name type="common">European plaice</name>
    <dbReference type="NCBI Taxonomy" id="8262"/>
    <lineage>
        <taxon>Eukaryota</taxon>
        <taxon>Metazoa</taxon>
        <taxon>Chordata</taxon>
        <taxon>Craniata</taxon>
        <taxon>Vertebrata</taxon>
        <taxon>Euteleostomi</taxon>
        <taxon>Actinopterygii</taxon>
        <taxon>Neopterygii</taxon>
        <taxon>Teleostei</taxon>
        <taxon>Neoteleostei</taxon>
        <taxon>Acanthomorphata</taxon>
        <taxon>Carangaria</taxon>
        <taxon>Pleuronectiformes</taxon>
        <taxon>Pleuronectoidei</taxon>
        <taxon>Pleuronectidae</taxon>
        <taxon>Pleuronectes</taxon>
    </lineage>
</organism>
<dbReference type="EMBL" id="CADEAL010000036">
    <property type="protein sequence ID" value="CAB1413086.1"/>
    <property type="molecule type" value="Genomic_DNA"/>
</dbReference>
<accession>A0A9N7Y513</accession>
<sequence>MLPEDLDDASSRSSVPKLGYMYPKGYAKWFRGFLEVSNTLVNRVKIRKAVLDHLKDVWEKDSDEDFPTDVASLARLESDDRHSLHPTCTKVSDSEPEYSTDSSDTEEKLFRCGLPQQPCAFFIDRQEWQRNAKHYKLAMHTFGLLACSSRLKDFDEVLLSMTVVFCSPYTGKNIEKHLETLHVLMEKRGTLEMDDEEIVPEDYKIRARCGRTTGYDLWIAHQRSQWWIQCRLGII</sequence>
<reference evidence="2" key="1">
    <citation type="submission" date="2020-03" db="EMBL/GenBank/DDBJ databases">
        <authorList>
            <person name="Weist P."/>
        </authorList>
    </citation>
    <scope>NUCLEOTIDE SEQUENCE</scope>
</reference>
<dbReference type="AlphaFoldDB" id="A0A9N7Y513"/>
<evidence type="ECO:0000313" key="2">
    <source>
        <dbReference type="EMBL" id="CAB1413086.1"/>
    </source>
</evidence>
<gene>
    <name evidence="2" type="ORF">PLEPLA_LOCUS786</name>
</gene>
<dbReference type="Proteomes" id="UP001153269">
    <property type="component" value="Unassembled WGS sequence"/>
</dbReference>
<keyword evidence="3" id="KW-1185">Reference proteome</keyword>
<protein>
    <submittedName>
        <fullName evidence="2">Uncharacterized protein</fullName>
    </submittedName>
</protein>
<evidence type="ECO:0000313" key="3">
    <source>
        <dbReference type="Proteomes" id="UP001153269"/>
    </source>
</evidence>
<feature type="region of interest" description="Disordered" evidence="1">
    <location>
        <begin position="83"/>
        <end position="102"/>
    </location>
</feature>
<proteinExistence type="predicted"/>